<gene>
    <name evidence="1" type="ORF">MM171A03179_0013</name>
</gene>
<protein>
    <submittedName>
        <fullName evidence="1">Uncharacterized protein</fullName>
    </submittedName>
</protein>
<name>A0A6M3X7D1_9ZZZZ</name>
<accession>A0A6M3X7D1</accession>
<evidence type="ECO:0000313" key="1">
    <source>
        <dbReference type="EMBL" id="QJH92595.1"/>
    </source>
</evidence>
<dbReference type="AlphaFoldDB" id="A0A6M3X7D1"/>
<dbReference type="EMBL" id="MT143903">
    <property type="protein sequence ID" value="QJH92595.1"/>
    <property type="molecule type" value="Genomic_DNA"/>
</dbReference>
<organism evidence="1">
    <name type="scientific">viral metagenome</name>
    <dbReference type="NCBI Taxonomy" id="1070528"/>
    <lineage>
        <taxon>unclassified sequences</taxon>
        <taxon>metagenomes</taxon>
        <taxon>organismal metagenomes</taxon>
    </lineage>
</organism>
<proteinExistence type="predicted"/>
<sequence>MREEMMKPARSVNIFVCPRCKREFEALADEWPDGQQCLDCDELDEQEKKQCRKLEDTEAAWWAEHRGLRGAVLYAVRVDRAGELTSITLKGTDGRYWRSWISTWDDDAGLDFDVVSRL</sequence>
<reference evidence="1" key="1">
    <citation type="submission" date="2020-03" db="EMBL/GenBank/DDBJ databases">
        <title>The deep terrestrial virosphere.</title>
        <authorList>
            <person name="Holmfeldt K."/>
            <person name="Nilsson E."/>
            <person name="Simone D."/>
            <person name="Lopez-Fernandez M."/>
            <person name="Wu X."/>
            <person name="de Brujin I."/>
            <person name="Lundin D."/>
            <person name="Andersson A."/>
            <person name="Bertilsson S."/>
            <person name="Dopson M."/>
        </authorList>
    </citation>
    <scope>NUCLEOTIDE SEQUENCE</scope>
    <source>
        <strain evidence="1">MM171A03179</strain>
    </source>
</reference>